<dbReference type="GO" id="GO:0019139">
    <property type="term" value="F:cytokinin dehydrogenase activity"/>
    <property type="evidence" value="ECO:0007669"/>
    <property type="project" value="InterPro"/>
</dbReference>
<feature type="domain" description="FAD-binding PCMH-type" evidence="6">
    <location>
        <begin position="39"/>
        <end position="210"/>
    </location>
</feature>
<dbReference type="InterPro" id="IPR016169">
    <property type="entry name" value="FAD-bd_PCMH_sub2"/>
</dbReference>
<dbReference type="PROSITE" id="PS51387">
    <property type="entry name" value="FAD_PCMH"/>
    <property type="match status" value="1"/>
</dbReference>
<dbReference type="GO" id="GO:0071949">
    <property type="term" value="F:FAD binding"/>
    <property type="evidence" value="ECO:0007669"/>
    <property type="project" value="InterPro"/>
</dbReference>
<accession>A0AAU1ZQC9</accession>
<dbReference type="PANTHER" id="PTHR13878">
    <property type="entry name" value="GULONOLACTONE OXIDASE"/>
    <property type="match status" value="1"/>
</dbReference>
<dbReference type="SUPFAM" id="SSF55103">
    <property type="entry name" value="FAD-linked oxidases, C-terminal domain"/>
    <property type="match status" value="1"/>
</dbReference>
<dbReference type="InterPro" id="IPR050432">
    <property type="entry name" value="FAD-linked_Oxidoreductases_BP"/>
</dbReference>
<dbReference type="InterPro" id="IPR036318">
    <property type="entry name" value="FAD-bd_PCMH-like_sf"/>
</dbReference>
<evidence type="ECO:0000256" key="4">
    <source>
        <dbReference type="ARBA" id="ARBA00022827"/>
    </source>
</evidence>
<name>A0AAU1ZQC9_9ACTN</name>
<protein>
    <submittedName>
        <fullName evidence="7">FAD-binding protein</fullName>
    </submittedName>
</protein>
<evidence type="ECO:0000256" key="2">
    <source>
        <dbReference type="ARBA" id="ARBA00005466"/>
    </source>
</evidence>
<dbReference type="InterPro" id="IPR015345">
    <property type="entry name" value="Cytokinin_DH_FAD/cytokin-bd"/>
</dbReference>
<dbReference type="Pfam" id="PF01565">
    <property type="entry name" value="FAD_binding_4"/>
    <property type="match status" value="1"/>
</dbReference>
<dbReference type="InterPro" id="IPR016164">
    <property type="entry name" value="FAD-linked_Oxase-like_C"/>
</dbReference>
<dbReference type="Gene3D" id="3.30.465.10">
    <property type="match status" value="1"/>
</dbReference>
<dbReference type="PANTHER" id="PTHR13878:SF53">
    <property type="entry name" value="CYTOKININ DEHYDROGENASE 6"/>
    <property type="match status" value="1"/>
</dbReference>
<reference evidence="7" key="1">
    <citation type="submission" date="2022-10" db="EMBL/GenBank/DDBJ databases">
        <title>The complete genomes of actinobacterial strains from the NBC collection.</title>
        <authorList>
            <person name="Joergensen T.S."/>
            <person name="Alvarez Arevalo M."/>
            <person name="Sterndorff E.B."/>
            <person name="Faurdal D."/>
            <person name="Vuksanovic O."/>
            <person name="Mourched A.-S."/>
            <person name="Charusanti P."/>
            <person name="Shaw S."/>
            <person name="Blin K."/>
            <person name="Weber T."/>
        </authorList>
    </citation>
    <scope>NUCLEOTIDE SEQUENCE</scope>
    <source>
        <strain evidence="7">NBC_00093</strain>
    </source>
</reference>
<proteinExistence type="inferred from homology"/>
<dbReference type="InterPro" id="IPR006094">
    <property type="entry name" value="Oxid_FAD_bind_N"/>
</dbReference>
<dbReference type="Pfam" id="PF09265">
    <property type="entry name" value="Cytokin-bind"/>
    <property type="match status" value="1"/>
</dbReference>
<gene>
    <name evidence="7" type="ORF">OHA22_03260</name>
</gene>
<dbReference type="Gene3D" id="3.40.462.10">
    <property type="entry name" value="FAD-linked oxidases, C-terminal domain"/>
    <property type="match status" value="1"/>
</dbReference>
<dbReference type="InterPro" id="IPR016166">
    <property type="entry name" value="FAD-bd_PCMH"/>
</dbReference>
<organism evidence="7">
    <name type="scientific">Streptomyces sp. NBC_00093</name>
    <dbReference type="NCBI Taxonomy" id="2975649"/>
    <lineage>
        <taxon>Bacteria</taxon>
        <taxon>Bacillati</taxon>
        <taxon>Actinomycetota</taxon>
        <taxon>Actinomycetes</taxon>
        <taxon>Kitasatosporales</taxon>
        <taxon>Streptomycetaceae</taxon>
        <taxon>Streptomyces</taxon>
    </lineage>
</organism>
<dbReference type="AlphaFoldDB" id="A0AAU1ZQC9"/>
<evidence type="ECO:0000256" key="5">
    <source>
        <dbReference type="ARBA" id="ARBA00023002"/>
    </source>
</evidence>
<dbReference type="InterPro" id="IPR016167">
    <property type="entry name" value="FAD-bd_PCMH_sub1"/>
</dbReference>
<dbReference type="Gene3D" id="3.30.43.10">
    <property type="entry name" value="Uridine Diphospho-n-acetylenolpyruvylglucosamine Reductase, domain 2"/>
    <property type="match status" value="1"/>
</dbReference>
<comment type="similarity">
    <text evidence="2">Belongs to the oxygen-dependent FAD-linked oxidoreductase family.</text>
</comment>
<keyword evidence="5" id="KW-0560">Oxidoreductase</keyword>
<evidence type="ECO:0000313" key="7">
    <source>
        <dbReference type="EMBL" id="WTT14604.1"/>
    </source>
</evidence>
<evidence type="ECO:0000256" key="1">
    <source>
        <dbReference type="ARBA" id="ARBA00001974"/>
    </source>
</evidence>
<dbReference type="InterPro" id="IPR016170">
    <property type="entry name" value="Cytok_DH_C_sf"/>
</dbReference>
<dbReference type="SUPFAM" id="SSF56176">
    <property type="entry name" value="FAD-binding/transporter-associated domain-like"/>
    <property type="match status" value="1"/>
</dbReference>
<dbReference type="GO" id="GO:0009690">
    <property type="term" value="P:cytokinin metabolic process"/>
    <property type="evidence" value="ECO:0007669"/>
    <property type="project" value="InterPro"/>
</dbReference>
<keyword evidence="4" id="KW-0274">FAD</keyword>
<keyword evidence="3" id="KW-0285">Flavoprotein</keyword>
<comment type="cofactor">
    <cofactor evidence="1">
        <name>FAD</name>
        <dbReference type="ChEBI" id="CHEBI:57692"/>
    </cofactor>
</comment>
<sequence>MKGIASFVPRSDHLVPFPESADRDAAKTVQAADDFGHVVGSRPLGVFSPPSVAALCEFVAVAGPRGLPVSARGGGYSVYGQGQAEGGYVVDLGALNEVRCTPAARTVTAGAGARWSEVVRAALAEGLTPPVLPDHLGGSVGGLLSTGGLGGSSHRHGLVADHVRELAVVTGAGEEVTCSRERHRDLFDAVLAGLGQCALIVRATLDLVPAPALVRRFRLYHHTPGTFFADQRALARDDRFSHVCGQARPALDGAWDYMIEAVAPHTGQLPVDDTLLTGGLEHDRDTEEIENLSYEEFLRRMDRDERILRTTGEWQRPHPWLTLLLPEEAAAEFVPKVLADHAQNGLRACGVVQLRPLTSRALRAPLLRRPPGELLCLLSLMRTAPPGAPENVREAVAANRALYERARDLGGVLHPTSAVPMTSGDWRAHFGPAWETLARAKHRYDPHSVLTRGYGLWP</sequence>
<dbReference type="EMBL" id="CP108222">
    <property type="protein sequence ID" value="WTT14604.1"/>
    <property type="molecule type" value="Genomic_DNA"/>
</dbReference>
<evidence type="ECO:0000256" key="3">
    <source>
        <dbReference type="ARBA" id="ARBA00022630"/>
    </source>
</evidence>
<evidence type="ECO:0000259" key="6">
    <source>
        <dbReference type="PROSITE" id="PS51387"/>
    </source>
</evidence>